<accession>A0ABT5JCW1</accession>
<dbReference type="PANTHER" id="PTHR40278">
    <property type="entry name" value="DNA UTILIZATION PROTEIN HOFN"/>
    <property type="match status" value="1"/>
</dbReference>
<comment type="caution">
    <text evidence="2">The sequence shown here is derived from an EMBL/GenBank/DDBJ whole genome shotgun (WGS) entry which is preliminary data.</text>
</comment>
<dbReference type="InterPro" id="IPR052534">
    <property type="entry name" value="Extracell_DNA_Util/SecSys_Comp"/>
</dbReference>
<dbReference type="InterPro" id="IPR007813">
    <property type="entry name" value="PilN"/>
</dbReference>
<proteinExistence type="predicted"/>
<keyword evidence="1" id="KW-0472">Membrane</keyword>
<keyword evidence="1" id="KW-0812">Transmembrane</keyword>
<evidence type="ECO:0000313" key="3">
    <source>
        <dbReference type="Proteomes" id="UP001165652"/>
    </source>
</evidence>
<dbReference type="PANTHER" id="PTHR40278:SF1">
    <property type="entry name" value="DNA UTILIZATION PROTEIN HOFN"/>
    <property type="match status" value="1"/>
</dbReference>
<keyword evidence="3" id="KW-1185">Reference proteome</keyword>
<keyword evidence="1" id="KW-1133">Transmembrane helix</keyword>
<dbReference type="Pfam" id="PF05137">
    <property type="entry name" value="PilN"/>
    <property type="match status" value="1"/>
</dbReference>
<gene>
    <name evidence="2" type="ORF">PQJ73_16505</name>
</gene>
<reference evidence="2" key="1">
    <citation type="journal article" date="2023" name="Microbiol Resour">
        <title>Genome Sequences of Rhodoplanes serenus and Two Thermotolerant Strains, Rhodoplanes tepidamans and 'Rhodoplanes cryptolactis,' Further Refine the Genus.</title>
        <authorList>
            <person name="Rayyan A.A."/>
            <person name="Kyndt J.A."/>
        </authorList>
    </citation>
    <scope>NUCLEOTIDE SEQUENCE</scope>
    <source>
        <strain evidence="2">DSM 9987</strain>
    </source>
</reference>
<protein>
    <submittedName>
        <fullName evidence="2">PilN domain-containing protein</fullName>
    </submittedName>
</protein>
<feature type="transmembrane region" description="Helical" evidence="1">
    <location>
        <begin position="197"/>
        <end position="215"/>
    </location>
</feature>
<organism evidence="2 3">
    <name type="scientific">Rhodoplanes tepidamans</name>
    <name type="common">Rhodoplanes cryptolactis</name>
    <dbReference type="NCBI Taxonomy" id="200616"/>
    <lineage>
        <taxon>Bacteria</taxon>
        <taxon>Pseudomonadati</taxon>
        <taxon>Pseudomonadota</taxon>
        <taxon>Alphaproteobacteria</taxon>
        <taxon>Hyphomicrobiales</taxon>
        <taxon>Nitrobacteraceae</taxon>
        <taxon>Rhodoplanes</taxon>
    </lineage>
</organism>
<dbReference type="RefSeq" id="WP_272778131.1">
    <property type="nucleotide sequence ID" value="NZ_JAQQLI010000025.1"/>
</dbReference>
<name>A0ABT5JCW1_RHOTP</name>
<dbReference type="EMBL" id="JAQQLI010000025">
    <property type="protein sequence ID" value="MDC7787293.1"/>
    <property type="molecule type" value="Genomic_DNA"/>
</dbReference>
<evidence type="ECO:0000256" key="1">
    <source>
        <dbReference type="SAM" id="Phobius"/>
    </source>
</evidence>
<evidence type="ECO:0000313" key="2">
    <source>
        <dbReference type="EMBL" id="MDC7787293.1"/>
    </source>
</evidence>
<dbReference type="Proteomes" id="UP001165652">
    <property type="component" value="Unassembled WGS sequence"/>
</dbReference>
<sequence length="351" mass="36938">MSRSLLDRFSAWIDTVAGALVGAAGRLGRRRSVTLVETEPGRFVMAGADAADSGAAAPIRLDDGGRLPAGVAARIAGRAVALELARGRFLFRPLDLPRQAAAFLDGIVRAQLDRLTPWHAGDAVYGWTPPAEAAGERIALTVAATARTGIAPLLDALTREGARTIVVAVRPDDAAAPVRVLEHALPGRIGIAQVRRALLAVLIAAALAAVAATLAEQIVGADLDASRADLDRRIAARRIALLAARGGGDAATAAVRALEQRKHDGAPTVLVLEALSRALPDHTFVTEMHIEGDKVQVMGLSRDAPALIRLLEQSSNFTRATFYAPTTRAAEDPGERFHIEARIRAPIEVTP</sequence>
<reference evidence="2" key="2">
    <citation type="submission" date="2023-02" db="EMBL/GenBank/DDBJ databases">
        <authorList>
            <person name="Rayyan A."/>
            <person name="Meyer T."/>
            <person name="Kyndt J.A."/>
        </authorList>
    </citation>
    <scope>NUCLEOTIDE SEQUENCE</scope>
    <source>
        <strain evidence="2">DSM 9987</strain>
    </source>
</reference>